<evidence type="ECO:0000256" key="2">
    <source>
        <dbReference type="ARBA" id="ARBA00022793"/>
    </source>
</evidence>
<dbReference type="EMBL" id="FNRF01000003">
    <property type="protein sequence ID" value="SEA56254.1"/>
    <property type="molecule type" value="Genomic_DNA"/>
</dbReference>
<feature type="domain" description="NAD-dependent epimerase/dehydratase" evidence="5">
    <location>
        <begin position="28"/>
        <end position="272"/>
    </location>
</feature>
<accession>A0A1H4C7A3</accession>
<dbReference type="SUPFAM" id="SSF51735">
    <property type="entry name" value="NAD(P)-binding Rossmann-fold domains"/>
    <property type="match status" value="1"/>
</dbReference>
<comment type="cofactor">
    <cofactor evidence="1">
        <name>NAD(+)</name>
        <dbReference type="ChEBI" id="CHEBI:57540"/>
    </cofactor>
</comment>
<gene>
    <name evidence="6" type="ORF">SAMN05216462_1807</name>
</gene>
<keyword evidence="2" id="KW-0210">Decarboxylase</keyword>
<dbReference type="Proteomes" id="UP000182257">
    <property type="component" value="Unassembled WGS sequence"/>
</dbReference>
<dbReference type="PANTHER" id="PTHR43078:SF6">
    <property type="entry name" value="UDP-GLUCURONIC ACID DECARBOXYLASE 1"/>
    <property type="match status" value="1"/>
</dbReference>
<evidence type="ECO:0000259" key="5">
    <source>
        <dbReference type="Pfam" id="PF01370"/>
    </source>
</evidence>
<keyword evidence="4" id="KW-0456">Lyase</keyword>
<dbReference type="GO" id="GO:0048040">
    <property type="term" value="F:UDP-glucuronate decarboxylase activity"/>
    <property type="evidence" value="ECO:0007669"/>
    <property type="project" value="TreeGrafter"/>
</dbReference>
<name>A0A1H4C7A3_XYLRU</name>
<evidence type="ECO:0000256" key="4">
    <source>
        <dbReference type="ARBA" id="ARBA00023239"/>
    </source>
</evidence>
<dbReference type="Gene3D" id="3.40.50.720">
    <property type="entry name" value="NAD(P)-binding Rossmann-like Domain"/>
    <property type="match status" value="1"/>
</dbReference>
<reference evidence="6 7" key="1">
    <citation type="submission" date="2016-10" db="EMBL/GenBank/DDBJ databases">
        <authorList>
            <person name="de Groot N.N."/>
        </authorList>
    </citation>
    <scope>NUCLEOTIDE SEQUENCE [LARGE SCALE GENOMIC DNA]</scope>
    <source>
        <strain evidence="6 7">D31d</strain>
    </source>
</reference>
<dbReference type="AlphaFoldDB" id="A0A1H4C7A3"/>
<protein>
    <submittedName>
        <fullName evidence="6">Nucleoside-diphosphate-sugar epimerase</fullName>
    </submittedName>
</protein>
<dbReference type="GO" id="GO:0005737">
    <property type="term" value="C:cytoplasm"/>
    <property type="evidence" value="ECO:0007669"/>
    <property type="project" value="TreeGrafter"/>
</dbReference>
<dbReference type="InterPro" id="IPR044516">
    <property type="entry name" value="UXS-like"/>
</dbReference>
<dbReference type="RefSeq" id="WP_074761162.1">
    <property type="nucleotide sequence ID" value="NZ_FNRF01000003.1"/>
</dbReference>
<dbReference type="OrthoDB" id="9810015at2"/>
<evidence type="ECO:0000256" key="3">
    <source>
        <dbReference type="ARBA" id="ARBA00023027"/>
    </source>
</evidence>
<dbReference type="InterPro" id="IPR001509">
    <property type="entry name" value="Epimerase_deHydtase"/>
</dbReference>
<proteinExistence type="predicted"/>
<dbReference type="InterPro" id="IPR036291">
    <property type="entry name" value="NAD(P)-bd_dom_sf"/>
</dbReference>
<dbReference type="Pfam" id="PF01370">
    <property type="entry name" value="Epimerase"/>
    <property type="match status" value="1"/>
</dbReference>
<sequence length="346" mass="38439">MKSEVIIEDLQSISEADLPWRELDGKTVLVSGATGMLASYVTGLLLYLHEHAGINITVIALCRNRQKAEQYFGSYLAKPYFHLLIQDVCTPIAYEGKVDYVFHLAGNASPYFINSDPVGIMKCNLLGTINVLEYARKCLSKKVLFASTREVYGKNEEAELLDEQAFGTLNPLDDRSCYPESKRAAESLLKSYYLQYGVNFNAIRIAHSYGPTMKLENDGRVMADLMGDVVAGRDIVLKSSGEAVRAFLYITDAVVGMFTALFYGEPAMAYNLANESEPVSIKDLAHMLAALREDKNIQVVVSEGEHRGYCAYRRTALDTSAIEQLGWKPQISLKEGINRVLRTAAM</sequence>
<dbReference type="PANTHER" id="PTHR43078">
    <property type="entry name" value="UDP-GLUCURONIC ACID DECARBOXYLASE-RELATED"/>
    <property type="match status" value="1"/>
</dbReference>
<organism evidence="6 7">
    <name type="scientific">Xylanibacter ruminicola</name>
    <name type="common">Prevotella ruminicola</name>
    <dbReference type="NCBI Taxonomy" id="839"/>
    <lineage>
        <taxon>Bacteria</taxon>
        <taxon>Pseudomonadati</taxon>
        <taxon>Bacteroidota</taxon>
        <taxon>Bacteroidia</taxon>
        <taxon>Bacteroidales</taxon>
        <taxon>Prevotellaceae</taxon>
        <taxon>Xylanibacter</taxon>
    </lineage>
</organism>
<keyword evidence="3" id="KW-0520">NAD</keyword>
<evidence type="ECO:0000313" key="7">
    <source>
        <dbReference type="Proteomes" id="UP000182257"/>
    </source>
</evidence>
<evidence type="ECO:0000256" key="1">
    <source>
        <dbReference type="ARBA" id="ARBA00001911"/>
    </source>
</evidence>
<dbReference type="GO" id="GO:0070403">
    <property type="term" value="F:NAD+ binding"/>
    <property type="evidence" value="ECO:0007669"/>
    <property type="project" value="InterPro"/>
</dbReference>
<evidence type="ECO:0000313" key="6">
    <source>
        <dbReference type="EMBL" id="SEA56254.1"/>
    </source>
</evidence>
<dbReference type="GO" id="GO:0042732">
    <property type="term" value="P:D-xylose metabolic process"/>
    <property type="evidence" value="ECO:0007669"/>
    <property type="project" value="InterPro"/>
</dbReference>